<evidence type="ECO:0000256" key="5">
    <source>
        <dbReference type="PROSITE-ProRule" id="PRU01248"/>
    </source>
</evidence>
<dbReference type="RefSeq" id="WP_066075563.1">
    <property type="nucleotide sequence ID" value="NZ_CP181246.1"/>
</dbReference>
<dbReference type="InterPro" id="IPR044068">
    <property type="entry name" value="CB"/>
</dbReference>
<dbReference type="GO" id="GO:0006310">
    <property type="term" value="P:DNA recombination"/>
    <property type="evidence" value="ECO:0007669"/>
    <property type="project" value="UniProtKB-KW"/>
</dbReference>
<dbReference type="InterPro" id="IPR050090">
    <property type="entry name" value="Tyrosine_recombinase_XerCD"/>
</dbReference>
<dbReference type="GO" id="GO:0015074">
    <property type="term" value="P:DNA integration"/>
    <property type="evidence" value="ECO:0007669"/>
    <property type="project" value="UniProtKB-KW"/>
</dbReference>
<dbReference type="Gene3D" id="1.10.150.130">
    <property type="match status" value="1"/>
</dbReference>
<evidence type="ECO:0000256" key="2">
    <source>
        <dbReference type="ARBA" id="ARBA00022908"/>
    </source>
</evidence>
<dbReference type="InterPro" id="IPR011010">
    <property type="entry name" value="DNA_brk_join_enz"/>
</dbReference>
<sequence>MGRKNTVHLNLPKGMRARTRSRKYSDPVTYYFYDAGGQPRKEIPLGTDYVLAVKKWAELETKKQVPAVTFNQLAARYIHDIINSGKTAPSTAKRYQAWLKPLQQFFGNPDAPLNKIHPSHISQYLQWRKDTPTTANNEISLFTIMWNYGRELGYTNQASPAQGVKKHTLKGRKDVYIEDHIYKFVYSHADETIRDLMDLAYITGQRPIDLVKIHSHHIHDGILHITQQKTGAKLRFHITGDLADIINKRNTGSYLFHNSQGAPLTRKALTERWVRLRHNLIARYPEMAKDLESFQFRDLRAKAGTDIYLSSDADTARAQLGHTSTAMTKQYIRKDKVLEPLKRK</sequence>
<evidence type="ECO:0000256" key="3">
    <source>
        <dbReference type="ARBA" id="ARBA00023125"/>
    </source>
</evidence>
<name>A0A378UJ62_BERDE</name>
<dbReference type="EMBL" id="UGQS01000002">
    <property type="protein sequence ID" value="STZ77386.1"/>
    <property type="molecule type" value="Genomic_DNA"/>
</dbReference>
<evidence type="ECO:0000256" key="4">
    <source>
        <dbReference type="ARBA" id="ARBA00023172"/>
    </source>
</evidence>
<gene>
    <name evidence="7" type="ORF">NCTC10295_02203</name>
</gene>
<evidence type="ECO:0000313" key="8">
    <source>
        <dbReference type="Proteomes" id="UP000254651"/>
    </source>
</evidence>
<evidence type="ECO:0000259" key="6">
    <source>
        <dbReference type="PROSITE" id="PS51900"/>
    </source>
</evidence>
<dbReference type="InterPro" id="IPR002104">
    <property type="entry name" value="Integrase_catalytic"/>
</dbReference>
<dbReference type="InterPro" id="IPR013762">
    <property type="entry name" value="Integrase-like_cat_sf"/>
</dbReference>
<dbReference type="PANTHER" id="PTHR30349">
    <property type="entry name" value="PHAGE INTEGRASE-RELATED"/>
    <property type="match status" value="1"/>
</dbReference>
<dbReference type="InterPro" id="IPR025269">
    <property type="entry name" value="SAM-like_dom"/>
</dbReference>
<dbReference type="SUPFAM" id="SSF56349">
    <property type="entry name" value="DNA breaking-rejoining enzymes"/>
    <property type="match status" value="1"/>
</dbReference>
<keyword evidence="2" id="KW-0229">DNA integration</keyword>
<reference evidence="7 8" key="1">
    <citation type="submission" date="2018-06" db="EMBL/GenBank/DDBJ databases">
        <authorList>
            <consortium name="Pathogen Informatics"/>
            <person name="Doyle S."/>
        </authorList>
    </citation>
    <scope>NUCLEOTIDE SEQUENCE [LARGE SCALE GENOMIC DNA]</scope>
    <source>
        <strain evidence="7 8">NCTC10295</strain>
    </source>
</reference>
<dbReference type="PROSITE" id="PS51900">
    <property type="entry name" value="CB"/>
    <property type="match status" value="1"/>
</dbReference>
<evidence type="ECO:0000256" key="1">
    <source>
        <dbReference type="ARBA" id="ARBA00008857"/>
    </source>
</evidence>
<dbReference type="AlphaFoldDB" id="A0A378UJ62"/>
<accession>A0A378UJ62</accession>
<dbReference type="Pfam" id="PF13102">
    <property type="entry name" value="Phage_int_SAM_5"/>
    <property type="match status" value="1"/>
</dbReference>
<dbReference type="Proteomes" id="UP000254651">
    <property type="component" value="Unassembled WGS sequence"/>
</dbReference>
<feature type="domain" description="Core-binding (CB)" evidence="6">
    <location>
        <begin position="68"/>
        <end position="150"/>
    </location>
</feature>
<organism evidence="7 8">
    <name type="scientific">Bergeriella denitrificans</name>
    <name type="common">Neisseria denitrificans</name>
    <dbReference type="NCBI Taxonomy" id="494"/>
    <lineage>
        <taxon>Bacteria</taxon>
        <taxon>Pseudomonadati</taxon>
        <taxon>Pseudomonadota</taxon>
        <taxon>Betaproteobacteria</taxon>
        <taxon>Neisseriales</taxon>
        <taxon>Neisseriaceae</taxon>
        <taxon>Bergeriella</taxon>
    </lineage>
</organism>
<dbReference type="InterPro" id="IPR010998">
    <property type="entry name" value="Integrase_recombinase_N"/>
</dbReference>
<dbReference type="Pfam" id="PF00589">
    <property type="entry name" value="Phage_integrase"/>
    <property type="match status" value="1"/>
</dbReference>
<evidence type="ECO:0000313" key="7">
    <source>
        <dbReference type="EMBL" id="STZ77386.1"/>
    </source>
</evidence>
<keyword evidence="4" id="KW-0233">DNA recombination</keyword>
<proteinExistence type="inferred from homology"/>
<keyword evidence="8" id="KW-1185">Reference proteome</keyword>
<dbReference type="PANTHER" id="PTHR30349:SF64">
    <property type="entry name" value="PROPHAGE INTEGRASE INTD-RELATED"/>
    <property type="match status" value="1"/>
</dbReference>
<comment type="similarity">
    <text evidence="1">Belongs to the 'phage' integrase family.</text>
</comment>
<dbReference type="GO" id="GO:0003677">
    <property type="term" value="F:DNA binding"/>
    <property type="evidence" value="ECO:0007669"/>
    <property type="project" value="UniProtKB-UniRule"/>
</dbReference>
<keyword evidence="3 5" id="KW-0238">DNA-binding</keyword>
<dbReference type="Gene3D" id="1.10.443.10">
    <property type="entry name" value="Intergrase catalytic core"/>
    <property type="match status" value="1"/>
</dbReference>
<protein>
    <submittedName>
        <fullName evidence="7">Site-specific recombinase XerC</fullName>
    </submittedName>
</protein>